<feature type="region of interest" description="Disordered" evidence="1">
    <location>
        <begin position="130"/>
        <end position="160"/>
    </location>
</feature>
<organism evidence="3 4">
    <name type="scientific">Kitasatospora herbaricolor</name>
    <dbReference type="NCBI Taxonomy" id="68217"/>
    <lineage>
        <taxon>Bacteria</taxon>
        <taxon>Bacillati</taxon>
        <taxon>Actinomycetota</taxon>
        <taxon>Actinomycetes</taxon>
        <taxon>Kitasatosporales</taxon>
        <taxon>Streptomycetaceae</taxon>
        <taxon>Kitasatospora</taxon>
    </lineage>
</organism>
<name>A0ABZ1WC81_9ACTN</name>
<accession>A0ABZ1WC81</accession>
<keyword evidence="4" id="KW-1185">Reference proteome</keyword>
<proteinExistence type="predicted"/>
<feature type="region of interest" description="Disordered" evidence="1">
    <location>
        <begin position="1"/>
        <end position="85"/>
    </location>
</feature>
<evidence type="ECO:0000256" key="2">
    <source>
        <dbReference type="SAM" id="Phobius"/>
    </source>
</evidence>
<feature type="compositionally biased region" description="Low complexity" evidence="1">
    <location>
        <begin position="136"/>
        <end position="147"/>
    </location>
</feature>
<evidence type="ECO:0000313" key="4">
    <source>
        <dbReference type="Proteomes" id="UP001432014"/>
    </source>
</evidence>
<evidence type="ECO:0000313" key="3">
    <source>
        <dbReference type="EMBL" id="WUS58423.1"/>
    </source>
</evidence>
<evidence type="ECO:0008006" key="5">
    <source>
        <dbReference type="Google" id="ProtNLM"/>
    </source>
</evidence>
<gene>
    <name evidence="3" type="ORF">OG469_24660</name>
</gene>
<feature type="transmembrane region" description="Helical" evidence="2">
    <location>
        <begin position="164"/>
        <end position="190"/>
    </location>
</feature>
<keyword evidence="2" id="KW-0472">Membrane</keyword>
<evidence type="ECO:0000256" key="1">
    <source>
        <dbReference type="SAM" id="MobiDB-lite"/>
    </source>
</evidence>
<dbReference type="Proteomes" id="UP001432014">
    <property type="component" value="Chromosome"/>
</dbReference>
<feature type="compositionally biased region" description="Pro residues" evidence="1">
    <location>
        <begin position="68"/>
        <end position="78"/>
    </location>
</feature>
<dbReference type="RefSeq" id="WP_191289699.1">
    <property type="nucleotide sequence ID" value="NZ_CP108460.1"/>
</dbReference>
<keyword evidence="2" id="KW-1133">Transmembrane helix</keyword>
<protein>
    <recommendedName>
        <fullName evidence="5">Integral membrane protein</fullName>
    </recommendedName>
</protein>
<dbReference type="EMBL" id="CP108482">
    <property type="protein sequence ID" value="WUS58423.1"/>
    <property type="molecule type" value="Genomic_DNA"/>
</dbReference>
<sequence length="224" mass="23188">MSSGDNTGERNPFAPPPADAPDQPWQPRTPPPPAGGKPDAPEAPEGEEQHPQVPPPHPWSPGYQGPWHPQPAPQQPKPDPNDPVQRRARNALMAGMASLVCSLAAIHYVALFLGALAVYWAVGALRGTPKPPAPTDAPAAPARPGFGPTLGPAHGPTGSPQSPAALGGLFTGAVAVMVTLCSIGLGLYYADYGTCVKDALTATAEQNCSDLAPKWYVNLVNPSK</sequence>
<keyword evidence="2" id="KW-0812">Transmembrane</keyword>
<feature type="transmembrane region" description="Helical" evidence="2">
    <location>
        <begin position="96"/>
        <end position="122"/>
    </location>
</feature>
<reference evidence="3 4" key="1">
    <citation type="submission" date="2022-10" db="EMBL/GenBank/DDBJ databases">
        <title>The complete genomes of actinobacterial strains from the NBC collection.</title>
        <authorList>
            <person name="Joergensen T.S."/>
            <person name="Alvarez Arevalo M."/>
            <person name="Sterndorff E.B."/>
            <person name="Faurdal D."/>
            <person name="Vuksanovic O."/>
            <person name="Mourched A.-S."/>
            <person name="Charusanti P."/>
            <person name="Shaw S."/>
            <person name="Blin K."/>
            <person name="Weber T."/>
        </authorList>
    </citation>
    <scope>NUCLEOTIDE SEQUENCE [LARGE SCALE GENOMIC DNA]</scope>
    <source>
        <strain evidence="3 4">NBC_01247</strain>
    </source>
</reference>